<organism evidence="1 2">
    <name type="scientific">[Clostridium] leptum</name>
    <dbReference type="NCBI Taxonomy" id="1535"/>
    <lineage>
        <taxon>Bacteria</taxon>
        <taxon>Bacillati</taxon>
        <taxon>Bacillota</taxon>
        <taxon>Clostridia</taxon>
        <taxon>Eubacteriales</taxon>
        <taxon>Oscillospiraceae</taxon>
        <taxon>Oscillospiraceae incertae sedis</taxon>
    </lineage>
</organism>
<dbReference type="EMBL" id="QRTC01000039">
    <property type="protein sequence ID" value="RGQ38509.1"/>
    <property type="molecule type" value="Genomic_DNA"/>
</dbReference>
<evidence type="ECO:0000313" key="1">
    <source>
        <dbReference type="EMBL" id="RGQ38509.1"/>
    </source>
</evidence>
<dbReference type="AlphaFoldDB" id="A0A412AW30"/>
<evidence type="ECO:0000313" key="2">
    <source>
        <dbReference type="Proteomes" id="UP000284751"/>
    </source>
</evidence>
<comment type="caution">
    <text evidence="1">The sequence shown here is derived from an EMBL/GenBank/DDBJ whole genome shotgun (WGS) entry which is preliminary data.</text>
</comment>
<gene>
    <name evidence="1" type="ORF">DWY99_09770</name>
</gene>
<name>A0A412AW30_9FIRM</name>
<protein>
    <submittedName>
        <fullName evidence="1">Uncharacterized protein</fullName>
    </submittedName>
</protein>
<reference evidence="1 2" key="1">
    <citation type="submission" date="2018-08" db="EMBL/GenBank/DDBJ databases">
        <title>A genome reference for cultivated species of the human gut microbiota.</title>
        <authorList>
            <person name="Zou Y."/>
            <person name="Xue W."/>
            <person name="Luo G."/>
        </authorList>
    </citation>
    <scope>NUCLEOTIDE SEQUENCE [LARGE SCALE GENOMIC DNA]</scope>
    <source>
        <strain evidence="1 2">AF28-26</strain>
    </source>
</reference>
<accession>A0A412AW30</accession>
<sequence>MKLNIQEILERFALIASLPMEEAVGYTALCSDAAGELTRRLRGTVSENNASRLEPAAASLAYYRYAMYQAANAEDFTVGDITVASGRDDKVRLAREVWMEAEREIADLLSDDGFVFRGVRV</sequence>
<dbReference type="Proteomes" id="UP000284751">
    <property type="component" value="Unassembled WGS sequence"/>
</dbReference>
<proteinExistence type="predicted"/>